<feature type="coiled-coil region" evidence="1">
    <location>
        <begin position="61"/>
        <end position="105"/>
    </location>
</feature>
<dbReference type="Pfam" id="PF04350">
    <property type="entry name" value="PilO"/>
    <property type="match status" value="1"/>
</dbReference>
<keyword evidence="2" id="KW-0812">Transmembrane</keyword>
<keyword evidence="4" id="KW-1185">Reference proteome</keyword>
<dbReference type="EMBL" id="CACSIO010000023">
    <property type="protein sequence ID" value="CAA0114517.1"/>
    <property type="molecule type" value="Genomic_DNA"/>
</dbReference>
<dbReference type="InterPro" id="IPR014717">
    <property type="entry name" value="Transl_elong_EF1B/ribsomal_bS6"/>
</dbReference>
<name>A0A5S9QA28_9GAMM</name>
<evidence type="ECO:0000313" key="4">
    <source>
        <dbReference type="Proteomes" id="UP000441399"/>
    </source>
</evidence>
<dbReference type="PANTHER" id="PTHR39555:SF1">
    <property type="entry name" value="TYPE IV PILUS INNER MEMBRANE COMPONENT PILO"/>
    <property type="match status" value="1"/>
</dbReference>
<evidence type="ECO:0008006" key="5">
    <source>
        <dbReference type="Google" id="ProtNLM"/>
    </source>
</evidence>
<proteinExistence type="predicted"/>
<evidence type="ECO:0000256" key="1">
    <source>
        <dbReference type="SAM" id="Coils"/>
    </source>
</evidence>
<evidence type="ECO:0000313" key="3">
    <source>
        <dbReference type="EMBL" id="CAA0114517.1"/>
    </source>
</evidence>
<organism evidence="3 4">
    <name type="scientific">BD1-7 clade bacterium</name>
    <dbReference type="NCBI Taxonomy" id="2029982"/>
    <lineage>
        <taxon>Bacteria</taxon>
        <taxon>Pseudomonadati</taxon>
        <taxon>Pseudomonadota</taxon>
        <taxon>Gammaproteobacteria</taxon>
        <taxon>Cellvibrionales</taxon>
        <taxon>Spongiibacteraceae</taxon>
        <taxon>BD1-7 clade</taxon>
    </lineage>
</organism>
<dbReference type="GO" id="GO:0043683">
    <property type="term" value="P:type IV pilus assembly"/>
    <property type="evidence" value="ECO:0007669"/>
    <property type="project" value="InterPro"/>
</dbReference>
<keyword evidence="2" id="KW-1133">Transmembrane helix</keyword>
<gene>
    <name evidence="3" type="ORF">OPDIPICF_01615</name>
</gene>
<dbReference type="PANTHER" id="PTHR39555">
    <property type="entry name" value="FIMBRIAL ASSEMBLY PROTEIN PILO-LIKE PROTEIN-RELATED"/>
    <property type="match status" value="1"/>
</dbReference>
<keyword evidence="1" id="KW-0175">Coiled coil</keyword>
<feature type="transmembrane region" description="Helical" evidence="2">
    <location>
        <begin position="38"/>
        <end position="57"/>
    </location>
</feature>
<evidence type="ECO:0000256" key="2">
    <source>
        <dbReference type="SAM" id="Phobius"/>
    </source>
</evidence>
<accession>A0A5S9QA28</accession>
<keyword evidence="2" id="KW-0472">Membrane</keyword>
<dbReference type="InterPro" id="IPR007445">
    <property type="entry name" value="PilO"/>
</dbReference>
<dbReference type="Proteomes" id="UP000441399">
    <property type="component" value="Unassembled WGS sequence"/>
</dbReference>
<protein>
    <recommendedName>
        <fullName evidence="5">Pilus assembly protein PilP</fullName>
    </recommendedName>
</protein>
<dbReference type="OrthoDB" id="9802133at2"/>
<dbReference type="Gene3D" id="3.30.70.60">
    <property type="match status" value="1"/>
</dbReference>
<dbReference type="Gene3D" id="1.10.287.540">
    <property type="entry name" value="Helix hairpin bin"/>
    <property type="match status" value="1"/>
</dbReference>
<reference evidence="3 4" key="1">
    <citation type="submission" date="2019-11" db="EMBL/GenBank/DDBJ databases">
        <authorList>
            <person name="Holert J."/>
        </authorList>
    </citation>
    <scope>NUCLEOTIDE SEQUENCE [LARGE SCALE GENOMIC DNA]</scope>
    <source>
        <strain evidence="3">SB11_3</strain>
    </source>
</reference>
<dbReference type="GO" id="GO:0043107">
    <property type="term" value="P:type IV pilus-dependent motility"/>
    <property type="evidence" value="ECO:0007669"/>
    <property type="project" value="InterPro"/>
</dbReference>
<sequence length="228" mass="25675">MAKKLDIDLKEIFENLQEQLQDFDINDLSLETVGTWPLVVKVISWVLAFTIVIVLGYQFMISELITQNDAASAKEQQLKQTFKQKAFMAANLDAYRSQMDDMEESFGALVSQLPSDTEVPGLLEDITNKGSISGLAIDSIDLKQEVSEEFYVKLPIEVIVRGAYHNLGAFVSGVASLPRIVTLTDFTIVPKSKTNKRQDASNLEMIITANTYRYKSEKQAKSRKRTKR</sequence>
<dbReference type="PIRSF" id="PIRSF016482">
    <property type="entry name" value="PilO"/>
    <property type="match status" value="1"/>
</dbReference>
<dbReference type="AlphaFoldDB" id="A0A5S9QA28"/>